<evidence type="ECO:0000256" key="4">
    <source>
        <dbReference type="ARBA" id="ARBA00023136"/>
    </source>
</evidence>
<evidence type="ECO:0000313" key="7">
    <source>
        <dbReference type="Proteomes" id="UP000253628"/>
    </source>
</evidence>
<feature type="transmembrane region" description="Helical" evidence="5">
    <location>
        <begin position="35"/>
        <end position="58"/>
    </location>
</feature>
<dbReference type="RefSeq" id="WP_113933317.1">
    <property type="nucleotide sequence ID" value="NZ_JACCEU010000003.1"/>
</dbReference>
<dbReference type="InterPro" id="IPR059112">
    <property type="entry name" value="CysZ/EI24"/>
</dbReference>
<feature type="transmembrane region" description="Helical" evidence="5">
    <location>
        <begin position="168"/>
        <end position="186"/>
    </location>
</feature>
<dbReference type="EMBL" id="QNRQ01000005">
    <property type="protein sequence ID" value="RBP39356.1"/>
    <property type="molecule type" value="Genomic_DNA"/>
</dbReference>
<keyword evidence="3 5" id="KW-1133">Transmembrane helix</keyword>
<keyword evidence="4 5" id="KW-0472">Membrane</keyword>
<protein>
    <submittedName>
        <fullName evidence="6">Etoposide-induced protein 2.4 (EI24)</fullName>
    </submittedName>
</protein>
<evidence type="ECO:0000256" key="5">
    <source>
        <dbReference type="SAM" id="Phobius"/>
    </source>
</evidence>
<feature type="transmembrane region" description="Helical" evidence="5">
    <location>
        <begin position="215"/>
        <end position="244"/>
    </location>
</feature>
<proteinExistence type="predicted"/>
<sequence>MSDFKIAVRPEPATGLAAVGLAFKRALVSQCHPKMLLLILMPFLIALVGAIILLWAFWSPLTAWLNTQALGWGVVDTVDQWMLAVGLFSIKLYLIPLLAVAILLPISGILGLVIAAVFVMPLVLKHLEAREYRGVVRHGELSLAVGGWNALWVSCIFIAGWLVTMPLWLIPPMPVLLPLFWWAFAFSRMLRVDSVVEHASAKERKLLWRRHNRKYWAMGGILSLINLFPPAWLILPVFSALVFAHFSLEALRQLRGQAAPDV</sequence>
<keyword evidence="7" id="KW-1185">Reference proteome</keyword>
<name>A0A366HDK3_9BURK</name>
<keyword evidence="2 5" id="KW-0812">Transmembrane</keyword>
<feature type="transmembrane region" description="Helical" evidence="5">
    <location>
        <begin position="141"/>
        <end position="162"/>
    </location>
</feature>
<comment type="caution">
    <text evidence="6">The sequence shown here is derived from an EMBL/GenBank/DDBJ whole genome shotgun (WGS) entry which is preliminary data.</text>
</comment>
<dbReference type="OrthoDB" id="8565703at2"/>
<evidence type="ECO:0000256" key="1">
    <source>
        <dbReference type="ARBA" id="ARBA00004141"/>
    </source>
</evidence>
<organism evidence="6 7">
    <name type="scientific">Eoetvoesiella caeni</name>
    <dbReference type="NCBI Taxonomy" id="645616"/>
    <lineage>
        <taxon>Bacteria</taxon>
        <taxon>Pseudomonadati</taxon>
        <taxon>Pseudomonadota</taxon>
        <taxon>Betaproteobacteria</taxon>
        <taxon>Burkholderiales</taxon>
        <taxon>Alcaligenaceae</taxon>
        <taxon>Eoetvoesiella</taxon>
    </lineage>
</organism>
<dbReference type="AlphaFoldDB" id="A0A366HDK3"/>
<evidence type="ECO:0000256" key="2">
    <source>
        <dbReference type="ARBA" id="ARBA00022692"/>
    </source>
</evidence>
<dbReference type="Proteomes" id="UP000253628">
    <property type="component" value="Unassembled WGS sequence"/>
</dbReference>
<dbReference type="Pfam" id="PF07264">
    <property type="entry name" value="EI24"/>
    <property type="match status" value="1"/>
</dbReference>
<reference evidence="6 7" key="1">
    <citation type="submission" date="2018-06" db="EMBL/GenBank/DDBJ databases">
        <title>Genomic Encyclopedia of Type Strains, Phase IV (KMG-IV): sequencing the most valuable type-strain genomes for metagenomic binning, comparative biology and taxonomic classification.</title>
        <authorList>
            <person name="Goeker M."/>
        </authorList>
    </citation>
    <scope>NUCLEOTIDE SEQUENCE [LARGE SCALE GENOMIC DNA]</scope>
    <source>
        <strain evidence="6 7">DSM 25520</strain>
    </source>
</reference>
<feature type="transmembrane region" description="Helical" evidence="5">
    <location>
        <begin position="92"/>
        <end position="120"/>
    </location>
</feature>
<comment type="subcellular location">
    <subcellularLocation>
        <location evidence="1">Membrane</location>
        <topology evidence="1">Multi-pass membrane protein</topology>
    </subcellularLocation>
</comment>
<evidence type="ECO:0000313" key="6">
    <source>
        <dbReference type="EMBL" id="RBP39356.1"/>
    </source>
</evidence>
<accession>A0A366HDK3</accession>
<evidence type="ECO:0000256" key="3">
    <source>
        <dbReference type="ARBA" id="ARBA00022989"/>
    </source>
</evidence>
<gene>
    <name evidence="6" type="ORF">DFR37_105149</name>
</gene>